<accession>A0A3N4KZF1</accession>
<gene>
    <name evidence="2" type="ORF">P167DRAFT_533772</name>
</gene>
<organism evidence="2 3">
    <name type="scientific">Morchella conica CCBAS932</name>
    <dbReference type="NCBI Taxonomy" id="1392247"/>
    <lineage>
        <taxon>Eukaryota</taxon>
        <taxon>Fungi</taxon>
        <taxon>Dikarya</taxon>
        <taxon>Ascomycota</taxon>
        <taxon>Pezizomycotina</taxon>
        <taxon>Pezizomycetes</taxon>
        <taxon>Pezizales</taxon>
        <taxon>Morchellaceae</taxon>
        <taxon>Morchella</taxon>
    </lineage>
</organism>
<name>A0A3N4KZF1_9PEZI</name>
<keyword evidence="3" id="KW-1185">Reference proteome</keyword>
<dbReference type="InParanoid" id="A0A3N4KZF1"/>
<dbReference type="Proteomes" id="UP000277580">
    <property type="component" value="Unassembled WGS sequence"/>
</dbReference>
<dbReference type="AlphaFoldDB" id="A0A3N4KZF1"/>
<feature type="compositionally biased region" description="Polar residues" evidence="1">
    <location>
        <begin position="96"/>
        <end position="106"/>
    </location>
</feature>
<evidence type="ECO:0000256" key="1">
    <source>
        <dbReference type="SAM" id="MobiDB-lite"/>
    </source>
</evidence>
<reference evidence="2 3" key="1">
    <citation type="journal article" date="2018" name="Nat. Ecol. Evol.">
        <title>Pezizomycetes genomes reveal the molecular basis of ectomycorrhizal truffle lifestyle.</title>
        <authorList>
            <person name="Murat C."/>
            <person name="Payen T."/>
            <person name="Noel B."/>
            <person name="Kuo A."/>
            <person name="Morin E."/>
            <person name="Chen J."/>
            <person name="Kohler A."/>
            <person name="Krizsan K."/>
            <person name="Balestrini R."/>
            <person name="Da Silva C."/>
            <person name="Montanini B."/>
            <person name="Hainaut M."/>
            <person name="Levati E."/>
            <person name="Barry K.W."/>
            <person name="Belfiori B."/>
            <person name="Cichocki N."/>
            <person name="Clum A."/>
            <person name="Dockter R.B."/>
            <person name="Fauchery L."/>
            <person name="Guy J."/>
            <person name="Iotti M."/>
            <person name="Le Tacon F."/>
            <person name="Lindquist E.A."/>
            <person name="Lipzen A."/>
            <person name="Malagnac F."/>
            <person name="Mello A."/>
            <person name="Molinier V."/>
            <person name="Miyauchi S."/>
            <person name="Poulain J."/>
            <person name="Riccioni C."/>
            <person name="Rubini A."/>
            <person name="Sitrit Y."/>
            <person name="Splivallo R."/>
            <person name="Traeger S."/>
            <person name="Wang M."/>
            <person name="Zifcakova L."/>
            <person name="Wipf D."/>
            <person name="Zambonelli A."/>
            <person name="Paolocci F."/>
            <person name="Nowrousian M."/>
            <person name="Ottonello S."/>
            <person name="Baldrian P."/>
            <person name="Spatafora J.W."/>
            <person name="Henrissat B."/>
            <person name="Nagy L.G."/>
            <person name="Aury J.M."/>
            <person name="Wincker P."/>
            <person name="Grigoriev I.V."/>
            <person name="Bonfante P."/>
            <person name="Martin F.M."/>
        </authorList>
    </citation>
    <scope>NUCLEOTIDE SEQUENCE [LARGE SCALE GENOMIC DNA]</scope>
    <source>
        <strain evidence="2 3">CCBAS932</strain>
    </source>
</reference>
<sequence length="122" mass="13487">MMNLSQIRDPDEKHPLGPGHHGGQDWGVWEQQKDGSGGYYTPHPLALGGTHYHEMESDYVGMATSPSQGYPPQWAELPTSPPPVAFSEQPEHSQHPAFSNQSTTTGPYGKPYQPGPEMRYEV</sequence>
<evidence type="ECO:0000313" key="3">
    <source>
        <dbReference type="Proteomes" id="UP000277580"/>
    </source>
</evidence>
<dbReference type="EMBL" id="ML119116">
    <property type="protein sequence ID" value="RPB14789.1"/>
    <property type="molecule type" value="Genomic_DNA"/>
</dbReference>
<feature type="non-terminal residue" evidence="2">
    <location>
        <position position="122"/>
    </location>
</feature>
<evidence type="ECO:0000313" key="2">
    <source>
        <dbReference type="EMBL" id="RPB14789.1"/>
    </source>
</evidence>
<feature type="region of interest" description="Disordered" evidence="1">
    <location>
        <begin position="1"/>
        <end position="42"/>
    </location>
</feature>
<dbReference type="OrthoDB" id="4074350at2759"/>
<proteinExistence type="predicted"/>
<feature type="region of interest" description="Disordered" evidence="1">
    <location>
        <begin position="63"/>
        <end position="122"/>
    </location>
</feature>
<protein>
    <submittedName>
        <fullName evidence="2">Uncharacterized protein</fullName>
    </submittedName>
</protein>